<evidence type="ECO:0000259" key="7">
    <source>
        <dbReference type="Pfam" id="PF13860"/>
    </source>
</evidence>
<proteinExistence type="inferred from homology"/>
<evidence type="ECO:0000313" key="8">
    <source>
        <dbReference type="EMBL" id="SHH63785.1"/>
    </source>
</evidence>
<evidence type="ECO:0000256" key="5">
    <source>
        <dbReference type="RuleBase" id="RU362076"/>
    </source>
</evidence>
<protein>
    <recommendedName>
        <fullName evidence="2 5">Basal-body rod modification protein FlgD</fullName>
    </recommendedName>
</protein>
<evidence type="ECO:0000256" key="2">
    <source>
        <dbReference type="ARBA" id="ARBA00016013"/>
    </source>
</evidence>
<organism evidence="8 9">
    <name type="scientific">Marivita hallyeonensis</name>
    <dbReference type="NCBI Taxonomy" id="996342"/>
    <lineage>
        <taxon>Bacteria</taxon>
        <taxon>Pseudomonadati</taxon>
        <taxon>Pseudomonadota</taxon>
        <taxon>Alphaproteobacteria</taxon>
        <taxon>Rhodobacterales</taxon>
        <taxon>Roseobacteraceae</taxon>
        <taxon>Marivita</taxon>
    </lineage>
</organism>
<dbReference type="Pfam" id="PF03963">
    <property type="entry name" value="FlgD"/>
    <property type="match status" value="1"/>
</dbReference>
<comment type="similarity">
    <text evidence="1 5">Belongs to the FlgD family.</text>
</comment>
<evidence type="ECO:0000256" key="4">
    <source>
        <dbReference type="ARBA" id="ARBA00024746"/>
    </source>
</evidence>
<dbReference type="Pfam" id="PF13860">
    <property type="entry name" value="FlgD_ig"/>
    <property type="match status" value="1"/>
</dbReference>
<keyword evidence="3 5" id="KW-1005">Bacterial flagellum biogenesis</keyword>
<dbReference type="InterPro" id="IPR005648">
    <property type="entry name" value="FlgD"/>
</dbReference>
<name>A0A1M5ULB0_9RHOB</name>
<reference evidence="8 9" key="1">
    <citation type="submission" date="2016-11" db="EMBL/GenBank/DDBJ databases">
        <authorList>
            <person name="Jaros S."/>
            <person name="Januszkiewicz K."/>
            <person name="Wedrychowicz H."/>
        </authorList>
    </citation>
    <scope>NUCLEOTIDE SEQUENCE [LARGE SCALE GENOMIC DNA]</scope>
    <source>
        <strain evidence="8 9">DSM 29431</strain>
    </source>
</reference>
<keyword evidence="8" id="KW-0969">Cilium</keyword>
<dbReference type="InterPro" id="IPR025965">
    <property type="entry name" value="FlgD/Vpr_Ig-like"/>
</dbReference>
<feature type="region of interest" description="Disordered" evidence="6">
    <location>
        <begin position="1"/>
        <end position="22"/>
    </location>
</feature>
<keyword evidence="8" id="KW-0282">Flagellum</keyword>
<keyword evidence="8" id="KW-0966">Cell projection</keyword>
<dbReference type="OrthoDB" id="9785233at2"/>
<feature type="domain" description="FlgD/Vpr Ig-like" evidence="7">
    <location>
        <begin position="116"/>
        <end position="164"/>
    </location>
</feature>
<dbReference type="AlphaFoldDB" id="A0A1M5ULB0"/>
<comment type="function">
    <text evidence="4 5">Required for flagellar hook formation. May act as a scaffolding protein.</text>
</comment>
<evidence type="ECO:0000313" key="9">
    <source>
        <dbReference type="Proteomes" id="UP000184221"/>
    </source>
</evidence>
<dbReference type="STRING" id="996342.SAMN05443551_2697"/>
<accession>A0A1M5ULB0</accession>
<keyword evidence="9" id="KW-1185">Reference proteome</keyword>
<gene>
    <name evidence="8" type="ORF">SAMN05443551_2697</name>
</gene>
<dbReference type="Proteomes" id="UP000184221">
    <property type="component" value="Unassembled WGS sequence"/>
</dbReference>
<evidence type="ECO:0000256" key="3">
    <source>
        <dbReference type="ARBA" id="ARBA00022795"/>
    </source>
</evidence>
<dbReference type="EMBL" id="FQXC01000003">
    <property type="protein sequence ID" value="SHH63785.1"/>
    <property type="molecule type" value="Genomic_DNA"/>
</dbReference>
<evidence type="ECO:0000256" key="1">
    <source>
        <dbReference type="ARBA" id="ARBA00010577"/>
    </source>
</evidence>
<sequence length="212" mass="22935">MQVNSMSIGQTTTSSASRQSPSTDFETFLRMLTTQMQNQDPLSPMEADAFASQLATFSMVEQQTLTNQRLEDLVQGLSGRHLPDFAGLVGMSVSHSGPFKFNGTALEFETDTQGLSGREIVILDRQANIVATQVVGPDDVRITWDGKDAEGRFVNAGTYSAQVRIAATGEIMEDVSVTTKGTVEEVVIKDGDAVLLLENGSEVAESLVKRIR</sequence>
<dbReference type="Gene3D" id="2.60.40.4070">
    <property type="match status" value="1"/>
</dbReference>
<dbReference type="GO" id="GO:0044781">
    <property type="term" value="P:bacterial-type flagellum organization"/>
    <property type="evidence" value="ECO:0007669"/>
    <property type="project" value="UniProtKB-UniRule"/>
</dbReference>
<dbReference type="Gene3D" id="2.30.30.910">
    <property type="match status" value="1"/>
</dbReference>
<dbReference type="RefSeq" id="WP_084066206.1">
    <property type="nucleotide sequence ID" value="NZ_FQXC01000003.1"/>
</dbReference>
<evidence type="ECO:0000256" key="6">
    <source>
        <dbReference type="SAM" id="MobiDB-lite"/>
    </source>
</evidence>